<dbReference type="EMBL" id="FQUE01000013">
    <property type="protein sequence ID" value="SHF79481.1"/>
    <property type="molecule type" value="Genomic_DNA"/>
</dbReference>
<keyword evidence="2" id="KW-1185">Reference proteome</keyword>
<name>A0A1M5EK81_LOKAT</name>
<dbReference type="Proteomes" id="UP000183987">
    <property type="component" value="Unassembled WGS sequence"/>
</dbReference>
<dbReference type="RefSeq" id="WP_072858642.1">
    <property type="nucleotide sequence ID" value="NZ_FQUE01000013.1"/>
</dbReference>
<dbReference type="InterPro" id="IPR021251">
    <property type="entry name" value="DUF2793"/>
</dbReference>
<evidence type="ECO:0000313" key="2">
    <source>
        <dbReference type="Proteomes" id="UP000183987"/>
    </source>
</evidence>
<organism evidence="1 2">
    <name type="scientific">Loktanella atrilutea</name>
    <dbReference type="NCBI Taxonomy" id="366533"/>
    <lineage>
        <taxon>Bacteria</taxon>
        <taxon>Pseudomonadati</taxon>
        <taxon>Pseudomonadota</taxon>
        <taxon>Alphaproteobacteria</taxon>
        <taxon>Rhodobacterales</taxon>
        <taxon>Roseobacteraceae</taxon>
        <taxon>Loktanella</taxon>
    </lineage>
</organism>
<dbReference type="OrthoDB" id="564699at2"/>
<gene>
    <name evidence="1" type="ORF">SAMN05444339_11322</name>
</gene>
<proteinExistence type="predicted"/>
<protein>
    <recommendedName>
        <fullName evidence="3">DUF2793 domain-containing protein</fullName>
    </recommendedName>
</protein>
<dbReference type="Pfam" id="PF10983">
    <property type="entry name" value="DUF2793"/>
    <property type="match status" value="1"/>
</dbReference>
<accession>A0A1M5EK81</accession>
<dbReference type="STRING" id="366533.SAMN05444339_11322"/>
<evidence type="ECO:0008006" key="3">
    <source>
        <dbReference type="Google" id="ProtNLM"/>
    </source>
</evidence>
<sequence length="255" mass="26579">MTTFSPRLDLPFIEAAQAQKHVTHNAALERLDAIVQLCVQRFGAVTPPASPLKGQCWALGTAPTGAWAGQDDRIAVFAGGGWLFVVPGTGWRAWGLAEGALRVRVGTGWTGVGLAPADLQNLPGVGVNASSDATNRLTVAAEATLFTHEGTDHRIKVNKATATDTASLLYQTGYGGRAEMGLAGSDDFSLKVRADGGTWTAALTAEAATGGVTLHRFATLAPGSAPAAPARGTIYYDDAGDVLRCWDGTGWRDLF</sequence>
<dbReference type="AlphaFoldDB" id="A0A1M5EK81"/>
<evidence type="ECO:0000313" key="1">
    <source>
        <dbReference type="EMBL" id="SHF79481.1"/>
    </source>
</evidence>
<reference evidence="2" key="1">
    <citation type="submission" date="2016-11" db="EMBL/GenBank/DDBJ databases">
        <authorList>
            <person name="Varghese N."/>
            <person name="Submissions S."/>
        </authorList>
    </citation>
    <scope>NUCLEOTIDE SEQUENCE [LARGE SCALE GENOMIC DNA]</scope>
    <source>
        <strain evidence="2">DSM 29326</strain>
    </source>
</reference>